<name>A0A1I0M7I2_9BACT</name>
<accession>A0A1I0M7I2</accession>
<keyword evidence="3" id="KW-1185">Reference proteome</keyword>
<organism evidence="2 3">
    <name type="scientific">Prevotella aff. ruminicola Tc2-24</name>
    <dbReference type="NCBI Taxonomy" id="81582"/>
    <lineage>
        <taxon>Bacteria</taxon>
        <taxon>Pseudomonadati</taxon>
        <taxon>Bacteroidota</taxon>
        <taxon>Bacteroidia</taxon>
        <taxon>Bacteroidales</taxon>
        <taxon>Prevotellaceae</taxon>
        <taxon>Prevotella</taxon>
    </lineage>
</organism>
<evidence type="ECO:0000313" key="3">
    <source>
        <dbReference type="Proteomes" id="UP000199373"/>
    </source>
</evidence>
<dbReference type="Pfam" id="PF14397">
    <property type="entry name" value="ATPgrasp_ST"/>
    <property type="match status" value="1"/>
</dbReference>
<evidence type="ECO:0000259" key="1">
    <source>
        <dbReference type="Pfam" id="PF14397"/>
    </source>
</evidence>
<dbReference type="SUPFAM" id="SSF56059">
    <property type="entry name" value="Glutathione synthetase ATP-binding domain-like"/>
    <property type="match status" value="1"/>
</dbReference>
<feature type="domain" description="Alpha-L-glutamate ligase-related protein ATP-grasp" evidence="1">
    <location>
        <begin position="93"/>
        <end position="344"/>
    </location>
</feature>
<gene>
    <name evidence="2" type="ORF">SAMN04487850_0397</name>
</gene>
<proteinExistence type="predicted"/>
<reference evidence="2 3" key="1">
    <citation type="submission" date="2016-10" db="EMBL/GenBank/DDBJ databases">
        <authorList>
            <person name="de Groot N.N."/>
        </authorList>
    </citation>
    <scope>NUCLEOTIDE SEQUENCE [LARGE SCALE GENOMIC DNA]</scope>
    <source>
        <strain evidence="2 3">TC2-24</strain>
    </source>
</reference>
<dbReference type="InterPro" id="IPR039523">
    <property type="entry name" value="RimK-rel_E_lig_ATP-grasp"/>
</dbReference>
<dbReference type="RefSeq" id="WP_091914358.1">
    <property type="nucleotide sequence ID" value="NZ_FOIQ01000001.1"/>
</dbReference>
<dbReference type="EMBL" id="FOIQ01000001">
    <property type="protein sequence ID" value="SEV84242.1"/>
    <property type="molecule type" value="Genomic_DNA"/>
</dbReference>
<protein>
    <submittedName>
        <fullName evidence="2">Sugar-transfer associated ATP-grasp</fullName>
    </submittedName>
</protein>
<dbReference type="AlphaFoldDB" id="A0A1I0M7I2"/>
<dbReference type="Proteomes" id="UP000199373">
    <property type="component" value="Unassembled WGS sequence"/>
</dbReference>
<sequence>MNISNLIWHGVYDCLRERKNVRREFHHIKDPRFLEIANSYILTKENKEAIDEFYTTNYGERIPYIWHQYFSAHSGVFDPRYFPNLLLHPYFEHYINMNRHYAFVFEDKNVLPYIASCAGIKMPQTILSKTCGIMRDGDSRIVNDKKALEILTAKGEVFCKLSTGSYGGRNCFVIDFEDTKEPPMKILNGLGSNFVIQEKIQCHESIAKIYSKSVNTFRVITYRWKDEFRQLPVFMRVGQGGAVVDNGAAGGMFLGVHADGTLTEKAVMPYKTCILSHPDSGLVFKGHKIDNFYKVCSSAIRMHQMMPQVGMVYWDFTIDRVGEPVLIECNIFNGTIYAIQMTHGVPAFGEHTAEVLQWIKKMKKTSYSKRNDYAFGY</sequence>
<evidence type="ECO:0000313" key="2">
    <source>
        <dbReference type="EMBL" id="SEV84242.1"/>
    </source>
</evidence>